<dbReference type="SMART" id="SM00487">
    <property type="entry name" value="DEXDc"/>
    <property type="match status" value="1"/>
</dbReference>
<dbReference type="PROSITE" id="PS51192">
    <property type="entry name" value="HELICASE_ATP_BIND_1"/>
    <property type="match status" value="1"/>
</dbReference>
<dbReference type="EMBL" id="AGSI01000003">
    <property type="protein sequence ID" value="EIE25847.1"/>
    <property type="molecule type" value="Genomic_DNA"/>
</dbReference>
<dbReference type="GO" id="GO:0005634">
    <property type="term" value="C:nucleus"/>
    <property type="evidence" value="ECO:0007669"/>
    <property type="project" value="TreeGrafter"/>
</dbReference>
<feature type="region of interest" description="Disordered" evidence="4">
    <location>
        <begin position="82"/>
        <end position="106"/>
    </location>
</feature>
<dbReference type="InterPro" id="IPR050628">
    <property type="entry name" value="SNF2_RAD54_helicase_TF"/>
</dbReference>
<feature type="compositionally biased region" description="Polar residues" evidence="4">
    <location>
        <begin position="729"/>
        <end position="742"/>
    </location>
</feature>
<evidence type="ECO:0000256" key="1">
    <source>
        <dbReference type="ARBA" id="ARBA00022741"/>
    </source>
</evidence>
<dbReference type="SUPFAM" id="SSF52540">
    <property type="entry name" value="P-loop containing nucleoside triphosphate hydrolases"/>
    <property type="match status" value="2"/>
</dbReference>
<organism evidence="7 8">
    <name type="scientific">Coccomyxa subellipsoidea (strain C-169)</name>
    <name type="common">Green microalga</name>
    <dbReference type="NCBI Taxonomy" id="574566"/>
    <lineage>
        <taxon>Eukaryota</taxon>
        <taxon>Viridiplantae</taxon>
        <taxon>Chlorophyta</taxon>
        <taxon>core chlorophytes</taxon>
        <taxon>Trebouxiophyceae</taxon>
        <taxon>Trebouxiophyceae incertae sedis</taxon>
        <taxon>Coccomyxaceae</taxon>
        <taxon>Coccomyxa</taxon>
        <taxon>Coccomyxa subellipsoidea</taxon>
    </lineage>
</organism>
<evidence type="ECO:0000256" key="4">
    <source>
        <dbReference type="SAM" id="MobiDB-lite"/>
    </source>
</evidence>
<evidence type="ECO:0000313" key="8">
    <source>
        <dbReference type="Proteomes" id="UP000007264"/>
    </source>
</evidence>
<evidence type="ECO:0000259" key="5">
    <source>
        <dbReference type="PROSITE" id="PS51192"/>
    </source>
</evidence>
<protein>
    <submittedName>
        <fullName evidence="7">Uncharacterized protein</fullName>
    </submittedName>
</protein>
<accession>I0Z5C8</accession>
<dbReference type="AlphaFoldDB" id="I0Z5C8"/>
<dbReference type="InterPro" id="IPR014001">
    <property type="entry name" value="Helicase_ATP-bd"/>
</dbReference>
<gene>
    <name evidence="7" type="ORF">COCSUDRAFT_40099</name>
</gene>
<dbReference type="GeneID" id="17043851"/>
<evidence type="ECO:0000256" key="2">
    <source>
        <dbReference type="ARBA" id="ARBA00022801"/>
    </source>
</evidence>
<dbReference type="PANTHER" id="PTHR45626">
    <property type="entry name" value="TRANSCRIPTION TERMINATION FACTOR 2-RELATED"/>
    <property type="match status" value="1"/>
</dbReference>
<dbReference type="GO" id="GO:0008094">
    <property type="term" value="F:ATP-dependent activity, acting on DNA"/>
    <property type="evidence" value="ECO:0007669"/>
    <property type="project" value="TreeGrafter"/>
</dbReference>
<evidence type="ECO:0000313" key="7">
    <source>
        <dbReference type="EMBL" id="EIE25847.1"/>
    </source>
</evidence>
<feature type="domain" description="Helicase ATP-binding" evidence="5">
    <location>
        <begin position="158"/>
        <end position="350"/>
    </location>
</feature>
<dbReference type="PANTHER" id="PTHR45626:SF16">
    <property type="entry name" value="ATP-DEPENDENT HELICASE ULS1"/>
    <property type="match status" value="1"/>
</dbReference>
<dbReference type="InterPro" id="IPR049730">
    <property type="entry name" value="SNF2/RAD54-like_C"/>
</dbReference>
<dbReference type="STRING" id="574566.I0Z5C8"/>
<comment type="caution">
    <text evidence="7">The sequence shown here is derived from an EMBL/GenBank/DDBJ whole genome shotgun (WGS) entry which is preliminary data.</text>
</comment>
<feature type="region of interest" description="Disordered" evidence="4">
    <location>
        <begin position="715"/>
        <end position="749"/>
    </location>
</feature>
<dbReference type="RefSeq" id="XP_005650391.1">
    <property type="nucleotide sequence ID" value="XM_005650334.1"/>
</dbReference>
<dbReference type="Pfam" id="PF00176">
    <property type="entry name" value="SNF2-rel_dom"/>
    <property type="match status" value="1"/>
</dbReference>
<sequence>MTPVDLQPKKKPSVEALWRQFFAEPGSFQDLRPKKEGIAKRPDFKHSESGLVLWLNTAPDWVLKRKEEEPLEAYLQDDQSIPSKPRVEVGGANAADERGPREREDVSWTEELIRAVKNPLLGELVDDATDEADPPEGCFRKGEELLRHQKRGLAWMLKREKLQPAGGILADDQGVGKTLTALALVVSDPRGPLPVEQPPAESEDVAEEDDTLKAAPSPAGGTLILCPKSTLHSTWLAEIKRRLAKHWTVYVYAGKDRLAITAEKLAAFDIVLATPETMLMDSPLKTQKALHQVAWHRVIIDEAQSIKNHRSHRSAAAALLQGQKRWVMSGTPLQNSPEELISYFVFLGYKPFNSRAAFAKLMREAVVVEEGQRSLNRLRRILAPIMLRRTKQSCIDGTPIVQLPGRQMRKVAIEFSAEERLHYEELTGETQEESEQESNTAFLLSKLRRLQMACNHPSLQAARAQQKQQQQQREPVCNGDTWQCSLCGKPAAYRLPCTHLFCVDCQEWSPRVEQECQVCARTGMLELVEGSSVEPHLRHLSSAKLEYLRHAALEAAADREQLLVFSLWTATLDLLEPILAAEGVPFCRLDGGMTEAARADNIARFCGDRDNTVFLISTMAGGTGLNLPAASRVVLVEPFWNPYLEEQAISRADRIGQTRVVQVFKLYVPGTVEERIFELQEWKRRVVEGIIGQADLGSAASAKLTKHEMEFLMGRQESVEPSSSEGVSQRPQIITKPESTTGEDIALPN</sequence>
<proteinExistence type="predicted"/>
<dbReference type="OrthoDB" id="448448at2759"/>
<evidence type="ECO:0000259" key="6">
    <source>
        <dbReference type="PROSITE" id="PS51194"/>
    </source>
</evidence>
<dbReference type="GO" id="GO:0016787">
    <property type="term" value="F:hydrolase activity"/>
    <property type="evidence" value="ECO:0007669"/>
    <property type="project" value="UniProtKB-KW"/>
</dbReference>
<dbReference type="CDD" id="cd18008">
    <property type="entry name" value="DEXDc_SHPRH-like"/>
    <property type="match status" value="1"/>
</dbReference>
<keyword evidence="1" id="KW-0547">Nucleotide-binding</keyword>
<keyword evidence="3" id="KW-0067">ATP-binding</keyword>
<dbReference type="SMART" id="SM00490">
    <property type="entry name" value="HELICc"/>
    <property type="match status" value="1"/>
</dbReference>
<feature type="compositionally biased region" description="Basic and acidic residues" evidence="4">
    <location>
        <begin position="95"/>
        <end position="106"/>
    </location>
</feature>
<evidence type="ECO:0000256" key="3">
    <source>
        <dbReference type="ARBA" id="ARBA00022840"/>
    </source>
</evidence>
<feature type="compositionally biased region" description="Low complexity" evidence="4">
    <location>
        <begin position="719"/>
        <end position="728"/>
    </location>
</feature>
<feature type="domain" description="Helicase C-terminal" evidence="6">
    <location>
        <begin position="552"/>
        <end position="710"/>
    </location>
</feature>
<dbReference type="Pfam" id="PF00271">
    <property type="entry name" value="Helicase_C"/>
    <property type="match status" value="1"/>
</dbReference>
<dbReference type="eggNOG" id="KOG1001">
    <property type="taxonomic scope" value="Eukaryota"/>
</dbReference>
<dbReference type="PROSITE" id="PS51194">
    <property type="entry name" value="HELICASE_CTER"/>
    <property type="match status" value="1"/>
</dbReference>
<dbReference type="InterPro" id="IPR000330">
    <property type="entry name" value="SNF2_N"/>
</dbReference>
<keyword evidence="8" id="KW-1185">Reference proteome</keyword>
<dbReference type="CDD" id="cd18793">
    <property type="entry name" value="SF2_C_SNF"/>
    <property type="match status" value="1"/>
</dbReference>
<dbReference type="Gene3D" id="3.40.50.300">
    <property type="entry name" value="P-loop containing nucleotide triphosphate hydrolases"/>
    <property type="match status" value="1"/>
</dbReference>
<dbReference type="GO" id="GO:0006281">
    <property type="term" value="P:DNA repair"/>
    <property type="evidence" value="ECO:0007669"/>
    <property type="project" value="TreeGrafter"/>
</dbReference>
<dbReference type="InterPro" id="IPR027417">
    <property type="entry name" value="P-loop_NTPase"/>
</dbReference>
<dbReference type="Proteomes" id="UP000007264">
    <property type="component" value="Unassembled WGS sequence"/>
</dbReference>
<reference evidence="7 8" key="1">
    <citation type="journal article" date="2012" name="Genome Biol.">
        <title>The genome of the polar eukaryotic microalga coccomyxa subellipsoidea reveals traits of cold adaptation.</title>
        <authorList>
            <person name="Blanc G."/>
            <person name="Agarkova I."/>
            <person name="Grimwood J."/>
            <person name="Kuo A."/>
            <person name="Brueggeman A."/>
            <person name="Dunigan D."/>
            <person name="Gurnon J."/>
            <person name="Ladunga I."/>
            <person name="Lindquist E."/>
            <person name="Lucas S."/>
            <person name="Pangilinan J."/>
            <person name="Proschold T."/>
            <person name="Salamov A."/>
            <person name="Schmutz J."/>
            <person name="Weeks D."/>
            <person name="Yamada T."/>
            <person name="Claverie J.M."/>
            <person name="Grigoriev I."/>
            <person name="Van Etten J."/>
            <person name="Lomsadze A."/>
            <person name="Borodovsky M."/>
        </authorList>
    </citation>
    <scope>NUCLEOTIDE SEQUENCE [LARGE SCALE GENOMIC DNA]</scope>
    <source>
        <strain evidence="7 8">C-169</strain>
    </source>
</reference>
<dbReference type="Gene3D" id="3.40.50.10810">
    <property type="entry name" value="Tandem AAA-ATPase domain"/>
    <property type="match status" value="1"/>
</dbReference>
<dbReference type="GO" id="GO:0005524">
    <property type="term" value="F:ATP binding"/>
    <property type="evidence" value="ECO:0007669"/>
    <property type="project" value="UniProtKB-KW"/>
</dbReference>
<dbReference type="InterPro" id="IPR038718">
    <property type="entry name" value="SNF2-like_sf"/>
</dbReference>
<name>I0Z5C8_COCSC</name>
<feature type="compositionally biased region" description="Acidic residues" evidence="4">
    <location>
        <begin position="201"/>
        <end position="210"/>
    </location>
</feature>
<dbReference type="InterPro" id="IPR001650">
    <property type="entry name" value="Helicase_C-like"/>
</dbReference>
<keyword evidence="2" id="KW-0378">Hydrolase</keyword>
<dbReference type="KEGG" id="csl:COCSUDRAFT_40099"/>
<feature type="region of interest" description="Disordered" evidence="4">
    <location>
        <begin position="189"/>
        <end position="218"/>
    </location>
</feature>